<evidence type="ECO:0008006" key="4">
    <source>
        <dbReference type="Google" id="ProtNLM"/>
    </source>
</evidence>
<dbReference type="AlphaFoldDB" id="A0A3P3RDT1"/>
<name>A0A3P3RDT1_9EURY</name>
<accession>A0A3P3RDT1</accession>
<gene>
    <name evidence="2" type="ORF">EIK79_08655</name>
</gene>
<proteinExistence type="predicted"/>
<keyword evidence="3" id="KW-1185">Reference proteome</keyword>
<comment type="caution">
    <text evidence="2">The sequence shown here is derived from an EMBL/GenBank/DDBJ whole genome shotgun (WGS) entry which is preliminary data.</text>
</comment>
<evidence type="ECO:0000313" key="3">
    <source>
        <dbReference type="Proteomes" id="UP000282322"/>
    </source>
</evidence>
<reference evidence="2 3" key="1">
    <citation type="submission" date="2018-11" db="EMBL/GenBank/DDBJ databases">
        <title>Taxonoimc description of Halomarina strain SPP-AMP-1.</title>
        <authorList>
            <person name="Pal Y."/>
            <person name="Srinivasana K."/>
            <person name="Verma A."/>
            <person name="Kumar P."/>
        </authorList>
    </citation>
    <scope>NUCLEOTIDE SEQUENCE [LARGE SCALE GENOMIC DNA]</scope>
    <source>
        <strain evidence="2 3">SPP-AMP-1</strain>
    </source>
</reference>
<keyword evidence="1" id="KW-0812">Transmembrane</keyword>
<dbReference type="EMBL" id="RRCH01000018">
    <property type="protein sequence ID" value="RRJ30880.1"/>
    <property type="molecule type" value="Genomic_DNA"/>
</dbReference>
<dbReference type="Proteomes" id="UP000282322">
    <property type="component" value="Unassembled WGS sequence"/>
</dbReference>
<sequence>MLVQAPGSSALGVLVDAGYGFDLVFRGFAGVIGLVLTVFVVVYLTGWFPPDRRPESLPIDR</sequence>
<evidence type="ECO:0000313" key="2">
    <source>
        <dbReference type="EMBL" id="RRJ30880.1"/>
    </source>
</evidence>
<feature type="transmembrane region" description="Helical" evidence="1">
    <location>
        <begin position="23"/>
        <end position="44"/>
    </location>
</feature>
<protein>
    <recommendedName>
        <fullName evidence="4">Major facilitator superfamily (MFS) profile domain-containing protein</fullName>
    </recommendedName>
</protein>
<organism evidence="2 3">
    <name type="scientific">Halocatena pleomorpha</name>
    <dbReference type="NCBI Taxonomy" id="1785090"/>
    <lineage>
        <taxon>Archaea</taxon>
        <taxon>Methanobacteriati</taxon>
        <taxon>Methanobacteriota</taxon>
        <taxon>Stenosarchaea group</taxon>
        <taxon>Halobacteria</taxon>
        <taxon>Halobacteriales</taxon>
        <taxon>Natronomonadaceae</taxon>
        <taxon>Halocatena</taxon>
    </lineage>
</organism>
<evidence type="ECO:0000256" key="1">
    <source>
        <dbReference type="SAM" id="Phobius"/>
    </source>
</evidence>
<keyword evidence="1" id="KW-0472">Membrane</keyword>
<keyword evidence="1" id="KW-1133">Transmembrane helix</keyword>